<gene>
    <name evidence="2" type="ORF">CDD82_3066</name>
</gene>
<organism evidence="2 3">
    <name type="scientific">Ophiocordyceps australis</name>
    <dbReference type="NCBI Taxonomy" id="1399860"/>
    <lineage>
        <taxon>Eukaryota</taxon>
        <taxon>Fungi</taxon>
        <taxon>Dikarya</taxon>
        <taxon>Ascomycota</taxon>
        <taxon>Pezizomycotina</taxon>
        <taxon>Sordariomycetes</taxon>
        <taxon>Hypocreomycetidae</taxon>
        <taxon>Hypocreales</taxon>
        <taxon>Ophiocordycipitaceae</taxon>
        <taxon>Ophiocordyceps</taxon>
    </lineage>
</organism>
<reference evidence="2 3" key="1">
    <citation type="submission" date="2017-06" db="EMBL/GenBank/DDBJ databases">
        <title>Ant-infecting Ophiocordyceps genomes reveal a high diversity of potential behavioral manipulation genes and a possible major role for enterotoxins.</title>
        <authorList>
            <person name="De Bekker C."/>
            <person name="Evans H.C."/>
            <person name="Brachmann A."/>
            <person name="Hughes D.P."/>
        </authorList>
    </citation>
    <scope>NUCLEOTIDE SEQUENCE [LARGE SCALE GENOMIC DNA]</scope>
    <source>
        <strain evidence="2 3">1348a</strain>
    </source>
</reference>
<dbReference type="AlphaFoldDB" id="A0A2C5Z955"/>
<accession>A0A2C5Z955</accession>
<evidence type="ECO:0000256" key="1">
    <source>
        <dbReference type="SAM" id="MobiDB-lite"/>
    </source>
</evidence>
<keyword evidence="3" id="KW-1185">Reference proteome</keyword>
<dbReference type="OrthoDB" id="10493399at2759"/>
<dbReference type="Proteomes" id="UP000224854">
    <property type="component" value="Unassembled WGS sequence"/>
</dbReference>
<protein>
    <submittedName>
        <fullName evidence="2">Uncharacterized protein</fullName>
    </submittedName>
</protein>
<feature type="region of interest" description="Disordered" evidence="1">
    <location>
        <begin position="243"/>
        <end position="265"/>
    </location>
</feature>
<sequence length="413" mass="44181">MVRVFNLIQLVLNTTAGRGSDGASASPVALIGHGANTSSKHEVDLHHASDRSHSIVEGQDVLIQVSQLEIQDIIAKMKELESQVLLPLEQDARLGHVGETNYNCDVSRLLSSLGIKGTDGKPIRLESSASQVTTNCTINISEVIKATEDCDCELESVEIVVETSDTFPFAATNSMPMPQPESSHALVDGSAAPMRPVAPFVFETATEATTDDQTHNMQVDAPDAYPMAKEVATTACLHDCSGQDATGREAENKEESDRPMGHLGVKTGEQSTAEIRSGLSQTEGQALNYQLADIQPLVSTNQNWGTSSSLTASSLSFHSATLPATAVASTATATDTAYLERKPLSAGPTHPIAIDLDNHINTVPNRRTITITRTTTTTVYLTWASHVPMSLRVTSGNEWWRASGLETMTTNGQ</sequence>
<name>A0A2C5Z955_9HYPO</name>
<proteinExistence type="predicted"/>
<evidence type="ECO:0000313" key="2">
    <source>
        <dbReference type="EMBL" id="PHH78405.1"/>
    </source>
</evidence>
<feature type="compositionally biased region" description="Basic and acidic residues" evidence="1">
    <location>
        <begin position="246"/>
        <end position="260"/>
    </location>
</feature>
<evidence type="ECO:0000313" key="3">
    <source>
        <dbReference type="Proteomes" id="UP000224854"/>
    </source>
</evidence>
<dbReference type="EMBL" id="NJEU01000225">
    <property type="protein sequence ID" value="PHH78405.1"/>
    <property type="molecule type" value="Genomic_DNA"/>
</dbReference>
<comment type="caution">
    <text evidence="2">The sequence shown here is derived from an EMBL/GenBank/DDBJ whole genome shotgun (WGS) entry which is preliminary data.</text>
</comment>